<dbReference type="KEGG" id="ble:BleG1_0759"/>
<evidence type="ECO:0000313" key="3">
    <source>
        <dbReference type="Proteomes" id="UP000027142"/>
    </source>
</evidence>
<keyword evidence="1" id="KW-0472">Membrane</keyword>
<dbReference type="HOGENOM" id="CLU_091997_0_0_9"/>
<dbReference type="STRING" id="1246626.BleG1_0759"/>
<proteinExistence type="predicted"/>
<protein>
    <submittedName>
        <fullName evidence="2">Uncharacterized protein</fullName>
    </submittedName>
</protein>
<feature type="transmembrane region" description="Helical" evidence="1">
    <location>
        <begin position="15"/>
        <end position="37"/>
    </location>
</feature>
<evidence type="ECO:0000256" key="1">
    <source>
        <dbReference type="SAM" id="Phobius"/>
    </source>
</evidence>
<dbReference type="AlphaFoldDB" id="A0A060LTA6"/>
<feature type="transmembrane region" description="Helical" evidence="1">
    <location>
        <begin position="151"/>
        <end position="171"/>
    </location>
</feature>
<reference evidence="2 3" key="1">
    <citation type="journal article" date="2014" name="Gene">
        <title>A comparative genomic analysis of the alkalitolerant soil bacterium Bacillus lehensis G1.</title>
        <authorList>
            <person name="Noor Y.M."/>
            <person name="Samsulrizal N.H."/>
            <person name="Jema'on N.A."/>
            <person name="Low K.O."/>
            <person name="Ramli A.N."/>
            <person name="Alias N.I."/>
            <person name="Damis S.I."/>
            <person name="Fuzi S.F."/>
            <person name="Isa M.N."/>
            <person name="Murad A.M."/>
            <person name="Raih M.F."/>
            <person name="Bakar F.D."/>
            <person name="Najimudin N."/>
            <person name="Mahadi N.M."/>
            <person name="Illias R.M."/>
        </authorList>
    </citation>
    <scope>NUCLEOTIDE SEQUENCE [LARGE SCALE GENOMIC DNA]</scope>
    <source>
        <strain evidence="2 3">G1</strain>
    </source>
</reference>
<dbReference type="Proteomes" id="UP000027142">
    <property type="component" value="Chromosome"/>
</dbReference>
<keyword evidence="3" id="KW-1185">Reference proteome</keyword>
<name>A0A060LTA6_9BACI</name>
<feature type="transmembrane region" description="Helical" evidence="1">
    <location>
        <begin position="84"/>
        <end position="106"/>
    </location>
</feature>
<dbReference type="PATRIC" id="fig|1246626.3.peg.757"/>
<keyword evidence="1" id="KW-1133">Transmembrane helix</keyword>
<feature type="transmembrane region" description="Helical" evidence="1">
    <location>
        <begin position="178"/>
        <end position="197"/>
    </location>
</feature>
<feature type="transmembrane region" description="Helical" evidence="1">
    <location>
        <begin position="209"/>
        <end position="233"/>
    </location>
</feature>
<gene>
    <name evidence="2" type="ORF">BleG1_0759</name>
</gene>
<dbReference type="EMBL" id="CP003923">
    <property type="protein sequence ID" value="AIC93367.1"/>
    <property type="molecule type" value="Genomic_DNA"/>
</dbReference>
<keyword evidence="1" id="KW-0812">Transmembrane</keyword>
<organism evidence="2 3">
    <name type="scientific">Shouchella lehensis G1</name>
    <dbReference type="NCBI Taxonomy" id="1246626"/>
    <lineage>
        <taxon>Bacteria</taxon>
        <taxon>Bacillati</taxon>
        <taxon>Bacillota</taxon>
        <taxon>Bacilli</taxon>
        <taxon>Bacillales</taxon>
        <taxon>Bacillaceae</taxon>
        <taxon>Shouchella</taxon>
    </lineage>
</organism>
<dbReference type="eggNOG" id="ENOG5032SZV">
    <property type="taxonomic scope" value="Bacteria"/>
</dbReference>
<feature type="transmembrane region" description="Helical" evidence="1">
    <location>
        <begin position="52"/>
        <end position="72"/>
    </location>
</feature>
<dbReference type="OrthoDB" id="2388713at2"/>
<dbReference type="RefSeq" id="WP_038477358.1">
    <property type="nucleotide sequence ID" value="NZ_CP003923.1"/>
</dbReference>
<sequence>MNQLTKVLYQEQFRWFLWFLLFVLLFQGALLALAFYFEGTIQPFILLSFGPSRIFLLVLGIISAYAFLGYYYQLGQTRKRYYKSTIVSSILLAVTMAFIVKLLSLIEAVVVGNQSVISDQTEGTTIANDSQSITITIDIFSEGLQFLDSSLLFMLFFVLQLLFYYAVGWFISVGFYRYGWVIGLVFIVFALGFLGLNQSMWSSSLVDDLPAVLLLVGTVALTTIMFYFVYLIVKRTPIKLK</sequence>
<evidence type="ECO:0000313" key="2">
    <source>
        <dbReference type="EMBL" id="AIC93367.1"/>
    </source>
</evidence>
<accession>A0A060LTA6</accession>